<proteinExistence type="predicted"/>
<dbReference type="Pfam" id="PF12695">
    <property type="entry name" value="Abhydrolase_5"/>
    <property type="match status" value="1"/>
</dbReference>
<protein>
    <submittedName>
        <fullName evidence="2">Alpha/beta fold hydrolase</fullName>
    </submittedName>
</protein>
<dbReference type="InterPro" id="IPR029058">
    <property type="entry name" value="AB_hydrolase_fold"/>
</dbReference>
<dbReference type="Proteomes" id="UP001597119">
    <property type="component" value="Unassembled WGS sequence"/>
</dbReference>
<gene>
    <name evidence="2" type="ORF">ACFR9U_19290</name>
</gene>
<dbReference type="EMBL" id="JBHUDJ010000014">
    <property type="protein sequence ID" value="MFD1589128.1"/>
    <property type="molecule type" value="Genomic_DNA"/>
</dbReference>
<evidence type="ECO:0000313" key="3">
    <source>
        <dbReference type="Proteomes" id="UP001597119"/>
    </source>
</evidence>
<keyword evidence="3" id="KW-1185">Reference proteome</keyword>
<accession>A0ABD6CH09</accession>
<comment type="caution">
    <text evidence="2">The sequence shown here is derived from an EMBL/GenBank/DDBJ whole genome shotgun (WGS) entry which is preliminary data.</text>
</comment>
<dbReference type="Gene3D" id="3.40.50.1820">
    <property type="entry name" value="alpha/beta hydrolase"/>
    <property type="match status" value="1"/>
</dbReference>
<dbReference type="InterPro" id="IPR029059">
    <property type="entry name" value="AB_hydrolase_5"/>
</dbReference>
<dbReference type="RefSeq" id="WP_247378776.1">
    <property type="nucleotide sequence ID" value="NZ_JALLGV010000005.1"/>
</dbReference>
<sequence>MRTVVVANAKRLVVWSLALLVIGATLGVAWAATPHQPRPGSVAAATDGTNVTVTERSGSYVIREPGGDPATVALVFYPGGHVAPEAYVPVLAPYVEQTGVRVYVPKMPFTLSVLDPDRAAAFREQAPEIRTWYVGGHSLGGAMACRYAGNEPDQVDGVVLLGSYCDRSLNGTGLSTLQVLGSRDGVVTGAKATASDKFLPSNATVITIEGANHTQFGSYTGQKGDLSANISYEVAHQRIRDVLWAWSGSESDAIPAPENGTLVPEPNEN</sequence>
<name>A0ABD6CH09_9EURY</name>
<feature type="domain" description="Alpha/beta hydrolase fold-5" evidence="1">
    <location>
        <begin position="74"/>
        <end position="233"/>
    </location>
</feature>
<evidence type="ECO:0000313" key="2">
    <source>
        <dbReference type="EMBL" id="MFD1589128.1"/>
    </source>
</evidence>
<dbReference type="SUPFAM" id="SSF53474">
    <property type="entry name" value="alpha/beta-Hydrolases"/>
    <property type="match status" value="1"/>
</dbReference>
<evidence type="ECO:0000259" key="1">
    <source>
        <dbReference type="Pfam" id="PF12695"/>
    </source>
</evidence>
<dbReference type="AlphaFoldDB" id="A0ABD6CH09"/>
<dbReference type="GO" id="GO:0016787">
    <property type="term" value="F:hydrolase activity"/>
    <property type="evidence" value="ECO:0007669"/>
    <property type="project" value="UniProtKB-KW"/>
</dbReference>
<reference evidence="2 3" key="1">
    <citation type="journal article" date="2019" name="Int. J. Syst. Evol. Microbiol.">
        <title>The Global Catalogue of Microorganisms (GCM) 10K type strain sequencing project: providing services to taxonomists for standard genome sequencing and annotation.</title>
        <authorList>
            <consortium name="The Broad Institute Genomics Platform"/>
            <consortium name="The Broad Institute Genome Sequencing Center for Infectious Disease"/>
            <person name="Wu L."/>
            <person name="Ma J."/>
        </authorList>
    </citation>
    <scope>NUCLEOTIDE SEQUENCE [LARGE SCALE GENOMIC DNA]</scope>
    <source>
        <strain evidence="2 3">CGMCC 1.12125</strain>
    </source>
</reference>
<keyword evidence="2" id="KW-0378">Hydrolase</keyword>
<organism evidence="2 3">
    <name type="scientific">Halorientalis brevis</name>
    <dbReference type="NCBI Taxonomy" id="1126241"/>
    <lineage>
        <taxon>Archaea</taxon>
        <taxon>Methanobacteriati</taxon>
        <taxon>Methanobacteriota</taxon>
        <taxon>Stenosarchaea group</taxon>
        <taxon>Halobacteria</taxon>
        <taxon>Halobacteriales</taxon>
        <taxon>Haloarculaceae</taxon>
        <taxon>Halorientalis</taxon>
    </lineage>
</organism>